<name>A2Q145_MEDTR</name>
<reference evidence="1" key="2">
    <citation type="submission" date="2007-03" db="EMBL/GenBank/DDBJ databases">
        <authorList>
            <consortium name="The International Medicago Genome Annotation Group"/>
        </authorList>
    </citation>
    <scope>NUCLEOTIDE SEQUENCE</scope>
</reference>
<organism evidence="1">
    <name type="scientific">Medicago truncatula</name>
    <name type="common">Barrel medic</name>
    <name type="synonym">Medicago tribuloides</name>
    <dbReference type="NCBI Taxonomy" id="3880"/>
    <lineage>
        <taxon>Eukaryota</taxon>
        <taxon>Viridiplantae</taxon>
        <taxon>Streptophyta</taxon>
        <taxon>Embryophyta</taxon>
        <taxon>Tracheophyta</taxon>
        <taxon>Spermatophyta</taxon>
        <taxon>Magnoliopsida</taxon>
        <taxon>eudicotyledons</taxon>
        <taxon>Gunneridae</taxon>
        <taxon>Pentapetalae</taxon>
        <taxon>rosids</taxon>
        <taxon>fabids</taxon>
        <taxon>Fabales</taxon>
        <taxon>Fabaceae</taxon>
        <taxon>Papilionoideae</taxon>
        <taxon>50 kb inversion clade</taxon>
        <taxon>NPAAA clade</taxon>
        <taxon>Hologalegina</taxon>
        <taxon>IRL clade</taxon>
        <taxon>Trifolieae</taxon>
        <taxon>Medicago</taxon>
    </lineage>
</organism>
<accession>A2Q145</accession>
<dbReference type="PROSITE" id="PS51257">
    <property type="entry name" value="PROKAR_LIPOPROTEIN"/>
    <property type="match status" value="1"/>
</dbReference>
<proteinExistence type="predicted"/>
<protein>
    <submittedName>
        <fullName evidence="1">Uncharacterized protein</fullName>
    </submittedName>
</protein>
<evidence type="ECO:0000313" key="1">
    <source>
        <dbReference type="EMBL" id="ABN04851.1"/>
    </source>
</evidence>
<gene>
    <name evidence="1" type="ORF">MtrDRAFT_AC147481g26v2</name>
</gene>
<dbReference type="EMBL" id="AC147481">
    <property type="protein sequence ID" value="ABN04851.1"/>
    <property type="molecule type" value="Genomic_DNA"/>
</dbReference>
<dbReference type="AlphaFoldDB" id="A2Q145"/>
<sequence>MVPRSESEVVYLGVLSGGSGSCAGGGVRMFVSNYKCRLVLDITLISYVLVR</sequence>
<reference evidence="1" key="1">
    <citation type="submission" date="2004-04" db="EMBL/GenBank/DDBJ databases">
        <authorList>
            <person name="Town C.D."/>
        </authorList>
    </citation>
    <scope>NUCLEOTIDE SEQUENCE</scope>
</reference>